<keyword evidence="1" id="KW-1133">Transmembrane helix</keyword>
<evidence type="ECO:0008006" key="4">
    <source>
        <dbReference type="Google" id="ProtNLM"/>
    </source>
</evidence>
<reference evidence="2 3" key="1">
    <citation type="submission" date="2024-07" db="EMBL/GenBank/DDBJ databases">
        <title>Description of Labrys sedimenti sp. nov., isolated from a diclofenac-degrading enrichment culture.</title>
        <authorList>
            <person name="Tancsics A."/>
            <person name="Csepanyi A."/>
        </authorList>
    </citation>
    <scope>NUCLEOTIDE SEQUENCE [LARGE SCALE GENOMIC DNA]</scope>
    <source>
        <strain evidence="2 3">LMG 23578</strain>
    </source>
</reference>
<feature type="transmembrane region" description="Helical" evidence="1">
    <location>
        <begin position="20"/>
        <end position="40"/>
    </location>
</feature>
<keyword evidence="1" id="KW-0812">Transmembrane</keyword>
<organism evidence="2 3">
    <name type="scientific">Labrys neptuniae</name>
    <dbReference type="NCBI Taxonomy" id="376174"/>
    <lineage>
        <taxon>Bacteria</taxon>
        <taxon>Pseudomonadati</taxon>
        <taxon>Pseudomonadota</taxon>
        <taxon>Alphaproteobacteria</taxon>
        <taxon>Hyphomicrobiales</taxon>
        <taxon>Xanthobacteraceae</taxon>
        <taxon>Labrys</taxon>
    </lineage>
</organism>
<accession>A0ABV3PYB4</accession>
<sequence>MLSVVILRLLLSPSGAIDRVAFTTGVVLLAALAVGGHHALQGWSGPYGLGSFTFVAAIAWSAICLSRKRLHDFGWSGLVIPAFLGLYLLAVAIAIFVLDRGALASWQQALATFSLFSGPMVGWLIALAIIPGSGLASSTRTSW</sequence>
<dbReference type="RefSeq" id="WP_311938631.1">
    <property type="nucleotide sequence ID" value="NZ_JAVSCS010000020.1"/>
</dbReference>
<comment type="caution">
    <text evidence="2">The sequence shown here is derived from an EMBL/GenBank/DDBJ whole genome shotgun (WGS) entry which is preliminary data.</text>
</comment>
<protein>
    <recommendedName>
        <fullName evidence="4">DUF805 domain-containing protein</fullName>
    </recommendedName>
</protein>
<gene>
    <name evidence="2" type="ORF">ABXS05_33215</name>
</gene>
<evidence type="ECO:0000256" key="1">
    <source>
        <dbReference type="SAM" id="Phobius"/>
    </source>
</evidence>
<feature type="transmembrane region" description="Helical" evidence="1">
    <location>
        <begin position="78"/>
        <end position="98"/>
    </location>
</feature>
<keyword evidence="1" id="KW-0472">Membrane</keyword>
<name>A0ABV3PYB4_9HYPH</name>
<dbReference type="Proteomes" id="UP001555786">
    <property type="component" value="Unassembled WGS sequence"/>
</dbReference>
<feature type="transmembrane region" description="Helical" evidence="1">
    <location>
        <begin position="110"/>
        <end position="130"/>
    </location>
</feature>
<keyword evidence="3" id="KW-1185">Reference proteome</keyword>
<proteinExistence type="predicted"/>
<evidence type="ECO:0000313" key="3">
    <source>
        <dbReference type="Proteomes" id="UP001555786"/>
    </source>
</evidence>
<feature type="transmembrane region" description="Helical" evidence="1">
    <location>
        <begin position="46"/>
        <end position="66"/>
    </location>
</feature>
<evidence type="ECO:0000313" key="2">
    <source>
        <dbReference type="EMBL" id="MEW9310446.1"/>
    </source>
</evidence>
<dbReference type="EMBL" id="JBFNQD010000027">
    <property type="protein sequence ID" value="MEW9310446.1"/>
    <property type="molecule type" value="Genomic_DNA"/>
</dbReference>